<dbReference type="EMBL" id="JXLN01013068">
    <property type="protein sequence ID" value="KPM09059.1"/>
    <property type="molecule type" value="Genomic_DNA"/>
</dbReference>
<dbReference type="PANTHER" id="PTHR22255">
    <property type="entry name" value="LP06548P"/>
    <property type="match status" value="1"/>
</dbReference>
<dbReference type="PANTHER" id="PTHR22255:SF4">
    <property type="entry name" value="CATION-INDEPENDENT MANNOSE-6-PHOSPHATE RECEPTOR"/>
    <property type="match status" value="1"/>
</dbReference>
<dbReference type="OrthoDB" id="6380161at2759"/>
<dbReference type="AlphaFoldDB" id="A0A132ADX7"/>
<reference evidence="2 3" key="1">
    <citation type="journal article" date="2015" name="Parasit. Vectors">
        <title>Draft genome of the scabies mite.</title>
        <authorList>
            <person name="Rider S.D.Jr."/>
            <person name="Morgan M.S."/>
            <person name="Arlian L.G."/>
        </authorList>
    </citation>
    <scope>NUCLEOTIDE SEQUENCE [LARGE SCALE GENOMIC DNA]</scope>
    <source>
        <strain evidence="2">Arlian Lab</strain>
    </source>
</reference>
<feature type="domain" description="DUF7043" evidence="1">
    <location>
        <begin position="59"/>
        <end position="117"/>
    </location>
</feature>
<gene>
    <name evidence="2" type="ORF">QR98_0075890</name>
</gene>
<proteinExistence type="predicted"/>
<name>A0A132ADX7_SARSC</name>
<dbReference type="InterPro" id="IPR055471">
    <property type="entry name" value="DUF7043"/>
</dbReference>
<evidence type="ECO:0000313" key="2">
    <source>
        <dbReference type="EMBL" id="KPM09059.1"/>
    </source>
</evidence>
<organism evidence="2 3">
    <name type="scientific">Sarcoptes scabiei</name>
    <name type="common">Itch mite</name>
    <name type="synonym">Acarus scabiei</name>
    <dbReference type="NCBI Taxonomy" id="52283"/>
    <lineage>
        <taxon>Eukaryota</taxon>
        <taxon>Metazoa</taxon>
        <taxon>Ecdysozoa</taxon>
        <taxon>Arthropoda</taxon>
        <taxon>Chelicerata</taxon>
        <taxon>Arachnida</taxon>
        <taxon>Acari</taxon>
        <taxon>Acariformes</taxon>
        <taxon>Sarcoptiformes</taxon>
        <taxon>Astigmata</taxon>
        <taxon>Psoroptidia</taxon>
        <taxon>Sarcoptoidea</taxon>
        <taxon>Sarcoptidae</taxon>
        <taxon>Sarcoptinae</taxon>
        <taxon>Sarcoptes</taxon>
    </lineage>
</organism>
<dbReference type="Pfam" id="PF23070">
    <property type="entry name" value="DUF7043"/>
    <property type="match status" value="1"/>
</dbReference>
<dbReference type="VEuPathDB" id="VectorBase:SSCA001906"/>
<evidence type="ECO:0000313" key="3">
    <source>
        <dbReference type="Proteomes" id="UP000616769"/>
    </source>
</evidence>
<evidence type="ECO:0000259" key="1">
    <source>
        <dbReference type="Pfam" id="PF23070"/>
    </source>
</evidence>
<sequence length="148" mass="17677">ANLLNLKLYKEDHLSGQITVSLSSDSTCSTNLSNSTSGFETLTLQPIPQKRIPPIAEASKYRFPDWMQGRWQRSRVEMQQFIYRDEQNQFRTIRFRCIMRQNDIVNDRFVVHSTTQWFVKDFLFVSHPLYSYLLLPILFFFFKKKKLI</sequence>
<protein>
    <recommendedName>
        <fullName evidence="1">DUF7043 domain-containing protein</fullName>
    </recommendedName>
</protein>
<accession>A0A132ADX7</accession>
<dbReference type="Proteomes" id="UP000616769">
    <property type="component" value="Unassembled WGS sequence"/>
</dbReference>
<comment type="caution">
    <text evidence="2">The sequence shown here is derived from an EMBL/GenBank/DDBJ whole genome shotgun (WGS) entry which is preliminary data.</text>
</comment>
<feature type="non-terminal residue" evidence="2">
    <location>
        <position position="148"/>
    </location>
</feature>